<dbReference type="EMBL" id="LK056666">
    <property type="protein sequence ID" value="CDU24283.1"/>
    <property type="molecule type" value="Genomic_DNA"/>
</dbReference>
<dbReference type="InterPro" id="IPR050247">
    <property type="entry name" value="Met_Aminopeptidase_Type2"/>
</dbReference>
<feature type="region of interest" description="Disordered" evidence="11">
    <location>
        <begin position="26"/>
        <end position="98"/>
    </location>
</feature>
<dbReference type="EC" id="3.4.11.18" evidence="9"/>
<dbReference type="InterPro" id="IPR000994">
    <property type="entry name" value="Pept_M24"/>
</dbReference>
<keyword evidence="5 9" id="KW-0963">Cytoplasm</keyword>
<dbReference type="InterPro" id="IPR036005">
    <property type="entry name" value="Creatinase/aminopeptidase-like"/>
</dbReference>
<keyword evidence="7 9" id="KW-0479">Metal-binding</keyword>
<dbReference type="SUPFAM" id="SSF46785">
    <property type="entry name" value="Winged helix' DNA-binding domain"/>
    <property type="match status" value="1"/>
</dbReference>
<comment type="function">
    <text evidence="9 10">Cotranslationally removes the N-terminal methionine from nascent proteins. The N-terminal methionine is often cleaved when the second residue in the primary sequence is small and uncharged (Met-Ala-, Cys, Gly, Pro, Ser, Thr, or Val).</text>
</comment>
<comment type="cofactor">
    <cofactor evidence="3">
        <name>Fe(2+)</name>
        <dbReference type="ChEBI" id="CHEBI:29033"/>
    </cofactor>
</comment>
<evidence type="ECO:0000256" key="2">
    <source>
        <dbReference type="ARBA" id="ARBA00001936"/>
    </source>
</evidence>
<dbReference type="Gene3D" id="3.90.230.10">
    <property type="entry name" value="Creatinase/methionine aminopeptidase superfamily"/>
    <property type="match status" value="1"/>
</dbReference>
<evidence type="ECO:0000256" key="4">
    <source>
        <dbReference type="ARBA" id="ARBA00022438"/>
    </source>
</evidence>
<evidence type="ECO:0000256" key="10">
    <source>
        <dbReference type="RuleBase" id="RU003653"/>
    </source>
</evidence>
<proteinExistence type="inferred from homology"/>
<dbReference type="PRINTS" id="PR00599">
    <property type="entry name" value="MAPEPTIDASE"/>
</dbReference>
<gene>
    <name evidence="13" type="ORF">SPSC_03354</name>
</gene>
<dbReference type="GO" id="GO:0004239">
    <property type="term" value="F:initiator methionyl aminopeptidase activity"/>
    <property type="evidence" value="ECO:0007669"/>
    <property type="project" value="UniProtKB-UniRule"/>
</dbReference>
<feature type="binding site" evidence="9">
    <location>
        <position position="447"/>
    </location>
    <ligand>
        <name>a divalent metal cation</name>
        <dbReference type="ChEBI" id="CHEBI:60240"/>
        <label>2</label>
        <note>catalytic</note>
    </ligand>
</feature>
<evidence type="ECO:0000256" key="6">
    <source>
        <dbReference type="ARBA" id="ARBA00022670"/>
    </source>
</evidence>
<feature type="binding site" evidence="9">
    <location>
        <position position="317"/>
    </location>
    <ligand>
        <name>a divalent metal cation</name>
        <dbReference type="ChEBI" id="CHEBI:60240"/>
        <label>2</label>
        <note>catalytic</note>
    </ligand>
</feature>
<dbReference type="InterPro" id="IPR036390">
    <property type="entry name" value="WH_DNA-bd_sf"/>
</dbReference>
<dbReference type="PANTHER" id="PTHR45777:SF2">
    <property type="entry name" value="METHIONINE AMINOPEPTIDASE 2"/>
    <property type="match status" value="1"/>
</dbReference>
<dbReference type="InterPro" id="IPR001714">
    <property type="entry name" value="Pept_M24_MAP"/>
</dbReference>
<protein>
    <recommendedName>
        <fullName evidence="9">Methionine aminopeptidase 2</fullName>
        <shortName evidence="9">MAP 2</shortName>
        <shortName evidence="9">MetAP 2</shortName>
        <ecNumber evidence="9">3.4.11.18</ecNumber>
    </recommendedName>
    <alternativeName>
        <fullName evidence="9">Peptidase M</fullName>
    </alternativeName>
</protein>
<evidence type="ECO:0000256" key="8">
    <source>
        <dbReference type="ARBA" id="ARBA00022801"/>
    </source>
</evidence>
<evidence type="ECO:0000256" key="7">
    <source>
        <dbReference type="ARBA" id="ARBA00022723"/>
    </source>
</evidence>
<sequence length="466" mass="50903">MTGATAANGNGAAAAVDKVVDKLAQTNVAASNSTNGHSNGHTNGDHNDNENEGGGDDDDDDDEEADAGAAVATGAAKKKKKNKKKKKKSKAKMTQTVPPRVGLTKIFTNGKFPVGEIQEYDTSKFSEERRRVTDEELRERERLVQQEEGFDYNIIRRAAEVHRQVRQYAQSAIKPGMSMIEIAELVEDGTRALVEAEGFESGIGFPTGVSVNECAAHYTPNAGDKRVLQATDVLKVDFGVHVKGRIVDSAFTLNFEPTWDPLLAAVKAATNAGVKEAGIDARLGEIGASIQEVMESHEFEANGKMHQVKCVQNLNGHSIERYSIHGGKSVPIVAMPDLDVKMEEGEYYAIETFGSTGRGYVIDQGECSHYARKKNLPKSVPIRVHSAHGLLRTINKQFDSLPFCRRYLDRVGEKNYLLGLKHLVSLGIVQDYPPLCDIAGAMTAQYEHTILLRPTCKEVVSRGTDY</sequence>
<dbReference type="InterPro" id="IPR036388">
    <property type="entry name" value="WH-like_DNA-bd_sf"/>
</dbReference>
<dbReference type="Pfam" id="PF00557">
    <property type="entry name" value="Peptidase_M24"/>
    <property type="match status" value="1"/>
</dbReference>
<comment type="cofactor">
    <cofactor evidence="2">
        <name>Mn(2+)</name>
        <dbReference type="ChEBI" id="CHEBI:29035"/>
    </cofactor>
</comment>
<evidence type="ECO:0000256" key="11">
    <source>
        <dbReference type="SAM" id="MobiDB-lite"/>
    </source>
</evidence>
<dbReference type="AlphaFoldDB" id="A0A127ZFP5"/>
<feature type="binding site" evidence="9">
    <location>
        <position position="217"/>
    </location>
    <ligand>
        <name>substrate</name>
    </ligand>
</feature>
<comment type="subcellular location">
    <subcellularLocation>
        <location evidence="9">Cytoplasm</location>
    </subcellularLocation>
</comment>
<feature type="binding site" evidence="9">
    <location>
        <position position="248"/>
    </location>
    <ligand>
        <name>a divalent metal cation</name>
        <dbReference type="ChEBI" id="CHEBI:60240"/>
        <label>2</label>
        <note>catalytic</note>
    </ligand>
</feature>
<keyword evidence="4 9" id="KW-0031">Aminopeptidase</keyword>
<dbReference type="GO" id="GO:0006508">
    <property type="term" value="P:proteolysis"/>
    <property type="evidence" value="ECO:0007669"/>
    <property type="project" value="UniProtKB-KW"/>
</dbReference>
<evidence type="ECO:0000256" key="3">
    <source>
        <dbReference type="ARBA" id="ARBA00001954"/>
    </source>
</evidence>
<dbReference type="OrthoDB" id="7848262at2759"/>
<dbReference type="GO" id="GO:0070006">
    <property type="term" value="F:metalloaminopeptidase activity"/>
    <property type="evidence" value="ECO:0007669"/>
    <property type="project" value="UniProtKB-UniRule"/>
</dbReference>
<dbReference type="PANTHER" id="PTHR45777">
    <property type="entry name" value="METHIONINE AMINOPEPTIDASE 2"/>
    <property type="match status" value="1"/>
</dbReference>
<organism evidence="13">
    <name type="scientific">Sporisorium scitamineum</name>
    <dbReference type="NCBI Taxonomy" id="49012"/>
    <lineage>
        <taxon>Eukaryota</taxon>
        <taxon>Fungi</taxon>
        <taxon>Dikarya</taxon>
        <taxon>Basidiomycota</taxon>
        <taxon>Ustilaginomycotina</taxon>
        <taxon>Ustilaginomycetes</taxon>
        <taxon>Ustilaginales</taxon>
        <taxon>Ustilaginaceae</taxon>
        <taxon>Sporisorium</taxon>
    </lineage>
</organism>
<reference evidence="13" key="1">
    <citation type="submission" date="2014-06" db="EMBL/GenBank/DDBJ databases">
        <authorList>
            <person name="Ju J."/>
            <person name="Zhang J."/>
        </authorList>
    </citation>
    <scope>NUCLEOTIDE SEQUENCE</scope>
    <source>
        <strain evidence="13">SscI8</strain>
    </source>
</reference>
<keyword evidence="6 9" id="KW-0645">Protease</keyword>
<feature type="binding site" evidence="9">
    <location>
        <position position="351"/>
    </location>
    <ligand>
        <name>a divalent metal cation</name>
        <dbReference type="ChEBI" id="CHEBI:60240"/>
        <label>2</label>
        <note>catalytic</note>
    </ligand>
</feature>
<feature type="binding site" evidence="9">
    <location>
        <position position="447"/>
    </location>
    <ligand>
        <name>a divalent metal cation</name>
        <dbReference type="ChEBI" id="CHEBI:60240"/>
        <label>1</label>
    </ligand>
</feature>
<evidence type="ECO:0000313" key="13">
    <source>
        <dbReference type="EMBL" id="CDU24283.1"/>
    </source>
</evidence>
<dbReference type="GO" id="GO:0046872">
    <property type="term" value="F:metal ion binding"/>
    <property type="evidence" value="ECO:0007669"/>
    <property type="project" value="UniProtKB-UniRule"/>
</dbReference>
<comment type="similarity">
    <text evidence="9">Belongs to the peptidase M24A family. Methionine aminopeptidase eukaryotic type 2 subfamily.</text>
</comment>
<feature type="binding site" evidence="9">
    <location>
        <position position="237"/>
    </location>
    <ligand>
        <name>a divalent metal cation</name>
        <dbReference type="ChEBI" id="CHEBI:60240"/>
        <label>1</label>
    </ligand>
</feature>
<dbReference type="InterPro" id="IPR002468">
    <property type="entry name" value="Pept_M24A_MAP2"/>
</dbReference>
<dbReference type="Gene3D" id="1.10.10.10">
    <property type="entry name" value="Winged helix-like DNA-binding domain superfamily/Winged helix DNA-binding domain"/>
    <property type="match status" value="1"/>
</dbReference>
<feature type="domain" description="Peptidase M24" evidence="12">
    <location>
        <begin position="154"/>
        <end position="360"/>
    </location>
</feature>
<feature type="compositionally biased region" description="Acidic residues" evidence="11">
    <location>
        <begin position="50"/>
        <end position="66"/>
    </location>
</feature>
<dbReference type="NCBIfam" id="TIGR00501">
    <property type="entry name" value="met_pdase_II"/>
    <property type="match status" value="1"/>
</dbReference>
<dbReference type="HAMAP" id="MF_03175">
    <property type="entry name" value="MetAP_2_euk"/>
    <property type="match status" value="1"/>
</dbReference>
<dbReference type="SUPFAM" id="SSF55920">
    <property type="entry name" value="Creatinase/aminopeptidase"/>
    <property type="match status" value="1"/>
</dbReference>
<feature type="compositionally biased region" description="Low complexity" evidence="11">
    <location>
        <begin position="29"/>
        <end position="42"/>
    </location>
</feature>
<evidence type="ECO:0000256" key="5">
    <source>
        <dbReference type="ARBA" id="ARBA00022490"/>
    </source>
</evidence>
<evidence type="ECO:0000256" key="9">
    <source>
        <dbReference type="HAMAP-Rule" id="MF_03175"/>
    </source>
</evidence>
<dbReference type="GO" id="GO:0005737">
    <property type="term" value="C:cytoplasm"/>
    <property type="evidence" value="ECO:0007669"/>
    <property type="project" value="UniProtKB-SubCell"/>
</dbReference>
<evidence type="ECO:0000256" key="1">
    <source>
        <dbReference type="ARBA" id="ARBA00000294"/>
    </source>
</evidence>
<feature type="compositionally biased region" description="Basic residues" evidence="11">
    <location>
        <begin position="76"/>
        <end position="91"/>
    </location>
</feature>
<evidence type="ECO:0000259" key="12">
    <source>
        <dbReference type="Pfam" id="PF00557"/>
    </source>
</evidence>
<comment type="catalytic activity">
    <reaction evidence="1 9 10">
        <text>Release of N-terminal amino acids, preferentially methionine, from peptides and arylamides.</text>
        <dbReference type="EC" id="3.4.11.18"/>
    </reaction>
</comment>
<accession>A0A127ZFP5</accession>
<keyword evidence="8 9" id="KW-0378">Hydrolase</keyword>
<comment type="cofactor">
    <cofactor evidence="9">
        <name>Co(2+)</name>
        <dbReference type="ChEBI" id="CHEBI:48828"/>
    </cofactor>
    <cofactor evidence="9">
        <name>Zn(2+)</name>
        <dbReference type="ChEBI" id="CHEBI:29105"/>
    </cofactor>
    <cofactor evidence="9">
        <name>Mn(2+)</name>
        <dbReference type="ChEBI" id="CHEBI:29035"/>
    </cofactor>
    <cofactor evidence="9">
        <name>Fe(2+)</name>
        <dbReference type="ChEBI" id="CHEBI:29033"/>
    </cofactor>
    <text evidence="9">Binds 2 divalent metal cations per subunit. Has a high-affinity and a low affinity metal-binding site. The true nature of the physiological cofactor is under debate. The enzyme is active with cobalt, zinc, manganese or divalent iron ions. Most likely, methionine aminopeptidases function as mononuclear Fe(2+)-metalloproteases under physiological conditions, and the catalytically relevant metal-binding site has been assigned to the histidine-containing high-affinity site.</text>
</comment>
<name>A0A127ZFP5_9BASI</name>
<feature type="binding site" evidence="9">
    <location>
        <position position="248"/>
    </location>
    <ligand>
        <name>a divalent metal cation</name>
        <dbReference type="ChEBI" id="CHEBI:60240"/>
        <label>1</label>
    </ligand>
</feature>
<dbReference type="CDD" id="cd01088">
    <property type="entry name" value="MetAP2"/>
    <property type="match status" value="1"/>
</dbReference>
<feature type="binding site" evidence="9">
    <location>
        <position position="325"/>
    </location>
    <ligand>
        <name>substrate</name>
    </ligand>
</feature>